<feature type="transmembrane region" description="Helical" evidence="1">
    <location>
        <begin position="264"/>
        <end position="285"/>
    </location>
</feature>
<feature type="transmembrane region" description="Helical" evidence="1">
    <location>
        <begin position="332"/>
        <end position="349"/>
    </location>
</feature>
<evidence type="ECO:0000256" key="1">
    <source>
        <dbReference type="SAM" id="Phobius"/>
    </source>
</evidence>
<feature type="transmembrane region" description="Helical" evidence="1">
    <location>
        <begin position="361"/>
        <end position="382"/>
    </location>
</feature>
<feature type="transmembrane region" description="Helical" evidence="1">
    <location>
        <begin position="186"/>
        <end position="204"/>
    </location>
</feature>
<sequence>MLLLALFALVYVDRLAAHRPWLTLPSAALLASLVGFILLALCLVWNRDRRVRGRAPALSGPVTVAGSFVLVGPLLGLATLDTGYATLALVPVVGVLALFAGIEFAVRRPSARLLRRVCLGLAAVALAVDLGPYEGAGAVAVLFTALLGLVAARPHVPVPALDAVTRVCWPAVPACCLLLYTRDPGVGVMFTAGACAVLTARACARGRLRALGETCAALVLIAATAWWLWPLPAAGTAWAPGMFARGPGRAAGLGTSLAQIGGELGAVGLAAVLTMLLVLFAWAFVRLRPALSPPVTVFAAGGLAGLVAGTLYSAALPGLPSALAPLLPARDPAVAVAGMALVGLVIGGADRPTGRGRVLSTPFPAMVTATLLVVSVVLPSGFATGKGTLRYAGGQVAGGGEAWHKALSETVRPYLDCGGGDAECRPGEVTLSLDITLQEAAEKALGLFKGAVVIADGESFTPLGRGRPLGVAAHPEFPVGALVPDLCRWLVTGDRKGRVCAVSAAPAVRSGLFEAALSGGDCRCEVLWFNKFGDRMLIGFLEKPDLGPWKKELCDSRAFDVAFCTSSDGE</sequence>
<feature type="transmembrane region" description="Helical" evidence="1">
    <location>
        <begin position="211"/>
        <end position="229"/>
    </location>
</feature>
<protein>
    <submittedName>
        <fullName evidence="2">Uncharacterized protein</fullName>
    </submittedName>
</protein>
<feature type="transmembrane region" description="Helical" evidence="1">
    <location>
        <begin position="84"/>
        <end position="106"/>
    </location>
</feature>
<accession>A0A919RAQ3</accession>
<evidence type="ECO:0000313" key="3">
    <source>
        <dbReference type="Proteomes" id="UP000606172"/>
    </source>
</evidence>
<comment type="caution">
    <text evidence="2">The sequence shown here is derived from an EMBL/GenBank/DDBJ whole genome shotgun (WGS) entry which is preliminary data.</text>
</comment>
<dbReference type="Proteomes" id="UP000606172">
    <property type="component" value="Unassembled WGS sequence"/>
</dbReference>
<feature type="transmembrane region" description="Helical" evidence="1">
    <location>
        <begin position="113"/>
        <end position="130"/>
    </location>
</feature>
<keyword evidence="1" id="KW-0812">Transmembrane</keyword>
<keyword evidence="1" id="KW-0472">Membrane</keyword>
<name>A0A919RAQ3_9ACTN</name>
<feature type="transmembrane region" description="Helical" evidence="1">
    <location>
        <begin position="57"/>
        <end position="78"/>
    </location>
</feature>
<evidence type="ECO:0000313" key="2">
    <source>
        <dbReference type="EMBL" id="GII90057.1"/>
    </source>
</evidence>
<keyword evidence="3" id="KW-1185">Reference proteome</keyword>
<organism evidence="2 3">
    <name type="scientific">Sinosporangium siamense</name>
    <dbReference type="NCBI Taxonomy" id="1367973"/>
    <lineage>
        <taxon>Bacteria</taxon>
        <taxon>Bacillati</taxon>
        <taxon>Actinomycetota</taxon>
        <taxon>Actinomycetes</taxon>
        <taxon>Streptosporangiales</taxon>
        <taxon>Streptosporangiaceae</taxon>
        <taxon>Sinosporangium</taxon>
    </lineage>
</organism>
<feature type="transmembrane region" description="Helical" evidence="1">
    <location>
        <begin position="27"/>
        <end position="45"/>
    </location>
</feature>
<keyword evidence="1" id="KW-1133">Transmembrane helix</keyword>
<dbReference type="EMBL" id="BOOW01000004">
    <property type="protein sequence ID" value="GII90057.1"/>
    <property type="molecule type" value="Genomic_DNA"/>
</dbReference>
<reference evidence="2" key="1">
    <citation type="submission" date="2021-01" db="EMBL/GenBank/DDBJ databases">
        <title>Whole genome shotgun sequence of Sinosporangium siamense NBRC 109515.</title>
        <authorList>
            <person name="Komaki H."/>
            <person name="Tamura T."/>
        </authorList>
    </citation>
    <scope>NUCLEOTIDE SEQUENCE</scope>
    <source>
        <strain evidence="2">NBRC 109515</strain>
    </source>
</reference>
<gene>
    <name evidence="2" type="ORF">Ssi02_02880</name>
</gene>
<feature type="transmembrane region" description="Helical" evidence="1">
    <location>
        <begin position="297"/>
        <end position="320"/>
    </location>
</feature>
<dbReference type="AlphaFoldDB" id="A0A919RAQ3"/>
<proteinExistence type="predicted"/>